<dbReference type="GO" id="GO:0005634">
    <property type="term" value="C:nucleus"/>
    <property type="evidence" value="ECO:0007669"/>
    <property type="project" value="UniProtKB-SubCell"/>
</dbReference>
<name>A0AAJ6Z1X5_PAPXU</name>
<dbReference type="InterPro" id="IPR036236">
    <property type="entry name" value="Znf_C2H2_sf"/>
</dbReference>
<dbReference type="Pfam" id="PF00096">
    <property type="entry name" value="zf-C2H2"/>
    <property type="match status" value="6"/>
</dbReference>
<organism evidence="9">
    <name type="scientific">Papilio xuthus</name>
    <name type="common">Asian swallowtail butterfly</name>
    <dbReference type="NCBI Taxonomy" id="66420"/>
    <lineage>
        <taxon>Eukaryota</taxon>
        <taxon>Metazoa</taxon>
        <taxon>Ecdysozoa</taxon>
        <taxon>Arthropoda</taxon>
        <taxon>Hexapoda</taxon>
        <taxon>Insecta</taxon>
        <taxon>Pterygota</taxon>
        <taxon>Neoptera</taxon>
        <taxon>Endopterygota</taxon>
        <taxon>Lepidoptera</taxon>
        <taxon>Glossata</taxon>
        <taxon>Ditrysia</taxon>
        <taxon>Papilionoidea</taxon>
        <taxon>Papilionidae</taxon>
        <taxon>Papilioninae</taxon>
        <taxon>Papilio</taxon>
    </lineage>
</organism>
<evidence type="ECO:0000313" key="9">
    <source>
        <dbReference type="RefSeq" id="XP_013163431.1"/>
    </source>
</evidence>
<dbReference type="SUPFAM" id="SSF57667">
    <property type="entry name" value="beta-beta-alpha zinc fingers"/>
    <property type="match status" value="3"/>
</dbReference>
<keyword evidence="4 7" id="KW-0863">Zinc-finger</keyword>
<evidence type="ECO:0000256" key="1">
    <source>
        <dbReference type="ARBA" id="ARBA00004123"/>
    </source>
</evidence>
<gene>
    <name evidence="9" type="primary">LOC106114684</name>
</gene>
<keyword evidence="3" id="KW-0677">Repeat</keyword>
<reference evidence="9" key="1">
    <citation type="submission" date="2025-08" db="UniProtKB">
        <authorList>
            <consortium name="RefSeq"/>
        </authorList>
    </citation>
    <scope>IDENTIFICATION</scope>
</reference>
<dbReference type="PROSITE" id="PS00028">
    <property type="entry name" value="ZINC_FINGER_C2H2_1"/>
    <property type="match status" value="6"/>
</dbReference>
<protein>
    <submittedName>
        <fullName evidence="9">Zinc finger protein 454-like</fullName>
    </submittedName>
</protein>
<dbReference type="KEGG" id="pxu:106114684"/>
<dbReference type="PANTHER" id="PTHR24394:SF29">
    <property type="entry name" value="MYONEURIN"/>
    <property type="match status" value="1"/>
</dbReference>
<keyword evidence="2" id="KW-0479">Metal-binding</keyword>
<dbReference type="Proteomes" id="UP000694872">
    <property type="component" value="Unplaced"/>
</dbReference>
<accession>A0AAJ6Z1X5</accession>
<proteinExistence type="predicted"/>
<evidence type="ECO:0000256" key="5">
    <source>
        <dbReference type="ARBA" id="ARBA00022833"/>
    </source>
</evidence>
<dbReference type="GeneID" id="106114684"/>
<evidence type="ECO:0000256" key="6">
    <source>
        <dbReference type="ARBA" id="ARBA00023242"/>
    </source>
</evidence>
<dbReference type="PROSITE" id="PS50157">
    <property type="entry name" value="ZINC_FINGER_C2H2_2"/>
    <property type="match status" value="6"/>
</dbReference>
<dbReference type="AlphaFoldDB" id="A0AAJ6Z1X5"/>
<feature type="domain" description="C2H2-type" evidence="8">
    <location>
        <begin position="237"/>
        <end position="264"/>
    </location>
</feature>
<feature type="domain" description="C2H2-type" evidence="8">
    <location>
        <begin position="180"/>
        <end position="208"/>
    </location>
</feature>
<feature type="domain" description="C2H2-type" evidence="8">
    <location>
        <begin position="265"/>
        <end position="292"/>
    </location>
</feature>
<dbReference type="GO" id="GO:0008270">
    <property type="term" value="F:zinc ion binding"/>
    <property type="evidence" value="ECO:0007669"/>
    <property type="project" value="UniProtKB-KW"/>
</dbReference>
<evidence type="ECO:0000259" key="8">
    <source>
        <dbReference type="PROSITE" id="PS50157"/>
    </source>
</evidence>
<dbReference type="RefSeq" id="XP_013163431.1">
    <property type="nucleotide sequence ID" value="XM_013307977.1"/>
</dbReference>
<keyword evidence="6" id="KW-0539">Nucleus</keyword>
<evidence type="ECO:0000256" key="7">
    <source>
        <dbReference type="PROSITE-ProRule" id="PRU00042"/>
    </source>
</evidence>
<evidence type="ECO:0000256" key="4">
    <source>
        <dbReference type="ARBA" id="ARBA00022771"/>
    </source>
</evidence>
<keyword evidence="5" id="KW-0862">Zinc</keyword>
<feature type="domain" description="C2H2-type" evidence="8">
    <location>
        <begin position="122"/>
        <end position="150"/>
    </location>
</feature>
<dbReference type="GO" id="GO:0000981">
    <property type="term" value="F:DNA-binding transcription factor activity, RNA polymerase II-specific"/>
    <property type="evidence" value="ECO:0007669"/>
    <property type="project" value="TreeGrafter"/>
</dbReference>
<dbReference type="GO" id="GO:0030674">
    <property type="term" value="F:protein-macromolecule adaptor activity"/>
    <property type="evidence" value="ECO:0007669"/>
    <property type="project" value="UniProtKB-ARBA"/>
</dbReference>
<feature type="domain" description="C2H2-type" evidence="8">
    <location>
        <begin position="293"/>
        <end position="316"/>
    </location>
</feature>
<evidence type="ECO:0000256" key="2">
    <source>
        <dbReference type="ARBA" id="ARBA00022723"/>
    </source>
</evidence>
<dbReference type="FunFam" id="3.30.160.60:FF:000688">
    <property type="entry name" value="zinc finger protein 197 isoform X1"/>
    <property type="match status" value="1"/>
</dbReference>
<dbReference type="Gene3D" id="3.30.160.60">
    <property type="entry name" value="Classic Zinc Finger"/>
    <property type="match status" value="4"/>
</dbReference>
<sequence length="316" mass="36500">MWLVVATHYSSDNSPLVVNTVAILLLKSKNDEDVKDDEQDSLTGTDDDGVVPIKVEEDEFFTELKNFSLEDDNYLDLEHEELKKANKKKIKKVQDTSEDNDDEILALINFTSIRDENGTFVHSCNVCKKNYATKGAFTKHYRQIHLKLRKERLSCHLCDEKITKYTKAHHLESKHGIAAPTCNVCGKKFAFPYEVITHQRYQHMGEKRFRCEECSKCFGSKLLLKNHLVSHSTTRDYICNICGKAFKTEVARSTHVKIHDKNKPHICNICDKGFKTETALQLHVRIHLNIRPHVCHICNKAYTEPGSLRVHIRRKH</sequence>
<dbReference type="SMART" id="SM00355">
    <property type="entry name" value="ZnF_C2H2"/>
    <property type="match status" value="7"/>
</dbReference>
<comment type="subcellular location">
    <subcellularLocation>
        <location evidence="1">Nucleus</location>
    </subcellularLocation>
</comment>
<dbReference type="PANTHER" id="PTHR24394">
    <property type="entry name" value="ZINC FINGER PROTEIN"/>
    <property type="match status" value="1"/>
</dbReference>
<dbReference type="InterPro" id="IPR013087">
    <property type="entry name" value="Znf_C2H2_type"/>
</dbReference>
<feature type="domain" description="C2H2-type" evidence="8">
    <location>
        <begin position="209"/>
        <end position="236"/>
    </location>
</feature>
<evidence type="ECO:0000256" key="3">
    <source>
        <dbReference type="ARBA" id="ARBA00022737"/>
    </source>
</evidence>